<keyword evidence="2" id="KW-0645">Protease</keyword>
<name>A0A1W1X4W7_9BACT</name>
<dbReference type="InterPro" id="IPR012962">
    <property type="entry name" value="Pept_M54_archaemetzincn"/>
</dbReference>
<keyword evidence="5" id="KW-0862">Zinc</keyword>
<reference evidence="7 8" key="1">
    <citation type="submission" date="2017-04" db="EMBL/GenBank/DDBJ databases">
        <authorList>
            <person name="Afonso C.L."/>
            <person name="Miller P.J."/>
            <person name="Scott M.A."/>
            <person name="Spackman E."/>
            <person name="Goraichik I."/>
            <person name="Dimitrov K.M."/>
            <person name="Suarez D.L."/>
            <person name="Swayne D.E."/>
        </authorList>
    </citation>
    <scope>NUCLEOTIDE SEQUENCE [LARGE SCALE GENOMIC DNA]</scope>
    <source>
        <strain evidence="7 8">DSM 13146</strain>
    </source>
</reference>
<evidence type="ECO:0000256" key="2">
    <source>
        <dbReference type="ARBA" id="ARBA00022670"/>
    </source>
</evidence>
<evidence type="ECO:0000256" key="4">
    <source>
        <dbReference type="ARBA" id="ARBA00022801"/>
    </source>
</evidence>
<evidence type="ECO:0000313" key="8">
    <source>
        <dbReference type="Proteomes" id="UP000192783"/>
    </source>
</evidence>
<dbReference type="OrthoDB" id="269208at2"/>
<sequence length="190" mass="21404">MKRPSSHPWMALIPLGHVDPKHLEAVARTLVHTFRMETRQMSPWPLPPEGFDSARTQYNSRRILTLLEDKAPSGPVKVLAVTAMRLFSPIFSHVFGEAQLGGRCAVISCHPLLPPEGLHRERRRLVVDRLTKEAVHEMGHCFGLHHCLDPLCAMRLCLTLEEIDTRRPSFCPACAQLLQESLAKHLSSPD</sequence>
<keyword evidence="4" id="KW-0378">Hydrolase</keyword>
<keyword evidence="6" id="KW-0482">Metalloprotease</keyword>
<dbReference type="GO" id="GO:0008237">
    <property type="term" value="F:metallopeptidase activity"/>
    <property type="evidence" value="ECO:0007669"/>
    <property type="project" value="UniProtKB-KW"/>
</dbReference>
<gene>
    <name evidence="7" type="ORF">SAMN02746041_00562</name>
</gene>
<dbReference type="GO" id="GO:0006508">
    <property type="term" value="P:proteolysis"/>
    <property type="evidence" value="ECO:0007669"/>
    <property type="project" value="UniProtKB-KW"/>
</dbReference>
<dbReference type="GO" id="GO:0008270">
    <property type="term" value="F:zinc ion binding"/>
    <property type="evidence" value="ECO:0007669"/>
    <property type="project" value="InterPro"/>
</dbReference>
<dbReference type="Pfam" id="PF07998">
    <property type="entry name" value="Peptidase_M54"/>
    <property type="match status" value="1"/>
</dbReference>
<dbReference type="EMBL" id="FWXF01000002">
    <property type="protein sequence ID" value="SMC18853.1"/>
    <property type="molecule type" value="Genomic_DNA"/>
</dbReference>
<evidence type="ECO:0000256" key="5">
    <source>
        <dbReference type="ARBA" id="ARBA00022833"/>
    </source>
</evidence>
<dbReference type="RefSeq" id="WP_084056049.1">
    <property type="nucleotide sequence ID" value="NZ_FWXF01000002.1"/>
</dbReference>
<comment type="cofactor">
    <cofactor evidence="1">
        <name>Zn(2+)</name>
        <dbReference type="ChEBI" id="CHEBI:29105"/>
    </cofactor>
</comment>
<evidence type="ECO:0000256" key="3">
    <source>
        <dbReference type="ARBA" id="ARBA00022723"/>
    </source>
</evidence>
<organism evidence="7 8">
    <name type="scientific">Desulfacinum hydrothermale DSM 13146</name>
    <dbReference type="NCBI Taxonomy" id="1121390"/>
    <lineage>
        <taxon>Bacteria</taxon>
        <taxon>Pseudomonadati</taxon>
        <taxon>Thermodesulfobacteriota</taxon>
        <taxon>Syntrophobacteria</taxon>
        <taxon>Syntrophobacterales</taxon>
        <taxon>Syntrophobacteraceae</taxon>
        <taxon>Desulfacinum</taxon>
    </lineage>
</organism>
<dbReference type="PANTHER" id="PTHR15910">
    <property type="entry name" value="ARCHAEMETZINCIN"/>
    <property type="match status" value="1"/>
</dbReference>
<dbReference type="SUPFAM" id="SSF55486">
    <property type="entry name" value="Metalloproteases ('zincins'), catalytic domain"/>
    <property type="match status" value="1"/>
</dbReference>
<dbReference type="Gene3D" id="3.40.390.10">
    <property type="entry name" value="Collagenase (Catalytic Domain)"/>
    <property type="match status" value="1"/>
</dbReference>
<dbReference type="Proteomes" id="UP000192783">
    <property type="component" value="Unassembled WGS sequence"/>
</dbReference>
<dbReference type="InterPro" id="IPR012091">
    <property type="entry name" value="Pept_M54_archaemetzncn_arc/bac"/>
</dbReference>
<accession>A0A1W1X4W7</accession>
<dbReference type="InterPro" id="IPR024079">
    <property type="entry name" value="MetalloPept_cat_dom_sf"/>
</dbReference>
<dbReference type="AlphaFoldDB" id="A0A1W1X4W7"/>
<proteinExistence type="predicted"/>
<dbReference type="PIRSF" id="PIRSF005785">
    <property type="entry name" value="Zn-prot_arch"/>
    <property type="match status" value="1"/>
</dbReference>
<keyword evidence="8" id="KW-1185">Reference proteome</keyword>
<dbReference type="CDD" id="cd11375">
    <property type="entry name" value="Peptidase_M54"/>
    <property type="match status" value="1"/>
</dbReference>
<keyword evidence="3" id="KW-0479">Metal-binding</keyword>
<evidence type="ECO:0000256" key="1">
    <source>
        <dbReference type="ARBA" id="ARBA00001947"/>
    </source>
</evidence>
<dbReference type="STRING" id="1121390.SAMN02746041_00562"/>
<evidence type="ECO:0000313" key="7">
    <source>
        <dbReference type="EMBL" id="SMC18853.1"/>
    </source>
</evidence>
<dbReference type="PANTHER" id="PTHR15910:SF1">
    <property type="entry name" value="ARCHAEMETZINCIN-2"/>
    <property type="match status" value="1"/>
</dbReference>
<protein>
    <submittedName>
        <fullName evidence="7">Archaemetzincin</fullName>
    </submittedName>
</protein>
<evidence type="ECO:0000256" key="6">
    <source>
        <dbReference type="ARBA" id="ARBA00023049"/>
    </source>
</evidence>